<dbReference type="AlphaFoldDB" id="A0A249PJR1"/>
<geneLocation type="plasmid" evidence="3">
    <name>psj05684b</name>
</geneLocation>
<reference evidence="2 3" key="1">
    <citation type="submission" date="2017-08" db="EMBL/GenBank/DDBJ databases">
        <title>Multipartite genome sequences of Sinorhizobium species nodulating soybeans.</title>
        <authorList>
            <person name="Tian C.F."/>
        </authorList>
    </citation>
    <scope>NUCLEOTIDE SEQUENCE [LARGE SCALE GENOMIC DNA]</scope>
    <source>
        <strain evidence="2 3">CCBAU 05684</strain>
        <plasmid evidence="3">psj05684b</plasmid>
    </source>
</reference>
<keyword evidence="3" id="KW-1185">Reference proteome</keyword>
<protein>
    <recommendedName>
        <fullName evidence="1">PepSY domain-containing protein</fullName>
    </recommendedName>
</protein>
<gene>
    <name evidence="2" type="ORF">SJ05684_b51690</name>
</gene>
<dbReference type="InterPro" id="IPR025711">
    <property type="entry name" value="PepSY"/>
</dbReference>
<evidence type="ECO:0000313" key="3">
    <source>
        <dbReference type="Proteomes" id="UP000217211"/>
    </source>
</evidence>
<sequence>MTPDEAVFELRQDGYSDVQGIKVVGNCYEIYAFTTKHERADVYMNPVNAEIVRAEIED</sequence>
<dbReference type="STRING" id="716928.GCA_000261485_04297"/>
<evidence type="ECO:0000259" key="1">
    <source>
        <dbReference type="Pfam" id="PF13670"/>
    </source>
</evidence>
<keyword evidence="2" id="KW-0614">Plasmid</keyword>
<accession>A0A249PJR1</accession>
<proteinExistence type="predicted"/>
<feature type="domain" description="PepSY" evidence="1">
    <location>
        <begin position="2"/>
        <end position="54"/>
    </location>
</feature>
<dbReference type="KEGG" id="esj:SJ05684_b51690"/>
<dbReference type="EMBL" id="CP023068">
    <property type="protein sequence ID" value="ASY66151.1"/>
    <property type="molecule type" value="Genomic_DNA"/>
</dbReference>
<dbReference type="Proteomes" id="UP000217211">
    <property type="component" value="Plasmid pSJ05684b"/>
</dbReference>
<name>A0A249PJR1_9HYPH</name>
<organism evidence="2 3">
    <name type="scientific">Sinorhizobium sojae CCBAU 05684</name>
    <dbReference type="NCBI Taxonomy" id="716928"/>
    <lineage>
        <taxon>Bacteria</taxon>
        <taxon>Pseudomonadati</taxon>
        <taxon>Pseudomonadota</taxon>
        <taxon>Alphaproteobacteria</taxon>
        <taxon>Hyphomicrobiales</taxon>
        <taxon>Rhizobiaceae</taxon>
        <taxon>Sinorhizobium/Ensifer group</taxon>
        <taxon>Sinorhizobium</taxon>
    </lineage>
</organism>
<dbReference type="Pfam" id="PF13670">
    <property type="entry name" value="PepSY_2"/>
    <property type="match status" value="1"/>
</dbReference>
<evidence type="ECO:0000313" key="2">
    <source>
        <dbReference type="EMBL" id="ASY66151.1"/>
    </source>
</evidence>